<dbReference type="EMBL" id="CALSDN010000010">
    <property type="protein sequence ID" value="CAH6722647.1"/>
    <property type="molecule type" value="Genomic_DNA"/>
</dbReference>
<proteinExistence type="predicted"/>
<sequence length="215" mass="24894">MKIKWLFLIPIVLGHSNNPATKPAGMSWQDWHMLEEHNVDEYDAITFFKIHDLDGKSTWNKQDILNLYGLARDTIVGDGSGMGDHEHGHEIITEDAKQHVISTILKLIDSDGDGEISAQEFVDYISSGKTLPDFGYGQGHHLDFESEYEEHHWNKYHKDQDPEVLIKHKEDIEHEMLHHEHEIEESHNLSPNIRDITKDYQSPLKIENLPNKFKA</sequence>
<protein>
    <submittedName>
        <fullName evidence="1">Protein Ssp120p</fullName>
    </submittedName>
</protein>
<keyword evidence="2" id="KW-1185">Reference proteome</keyword>
<dbReference type="Proteomes" id="UP001152531">
    <property type="component" value="Unassembled WGS sequence"/>
</dbReference>
<accession>A0ACA9YC49</accession>
<gene>
    <name evidence="1" type="ORF">CLIB1444_10S03180</name>
</gene>
<evidence type="ECO:0000313" key="2">
    <source>
        <dbReference type="Proteomes" id="UP001152531"/>
    </source>
</evidence>
<name>A0ACA9YC49_9ASCO</name>
<comment type="caution">
    <text evidence="1">The sequence shown here is derived from an EMBL/GenBank/DDBJ whole genome shotgun (WGS) entry which is preliminary data.</text>
</comment>
<evidence type="ECO:0000313" key="1">
    <source>
        <dbReference type="EMBL" id="CAH6722647.1"/>
    </source>
</evidence>
<reference evidence="1" key="1">
    <citation type="submission" date="2022-06" db="EMBL/GenBank/DDBJ databases">
        <authorList>
            <person name="Legras J.-L."/>
            <person name="Devillers H."/>
            <person name="Grondin C."/>
        </authorList>
    </citation>
    <scope>NUCLEOTIDE SEQUENCE</scope>
    <source>
        <strain evidence="1">CLIB 1444</strain>
    </source>
</reference>
<organism evidence="1 2">
    <name type="scientific">[Candida] jaroonii</name>
    <dbReference type="NCBI Taxonomy" id="467808"/>
    <lineage>
        <taxon>Eukaryota</taxon>
        <taxon>Fungi</taxon>
        <taxon>Dikarya</taxon>
        <taxon>Ascomycota</taxon>
        <taxon>Saccharomycotina</taxon>
        <taxon>Pichiomycetes</taxon>
        <taxon>Debaryomycetaceae</taxon>
        <taxon>Yamadazyma</taxon>
    </lineage>
</organism>